<comment type="similarity">
    <text evidence="1">Belongs to the 'GDXG' lipolytic enzyme family.</text>
</comment>
<dbReference type="PROSITE" id="PS01173">
    <property type="entry name" value="LIPASE_GDXG_HIS"/>
    <property type="match status" value="1"/>
</dbReference>
<evidence type="ECO:0000259" key="4">
    <source>
        <dbReference type="Pfam" id="PF07859"/>
    </source>
</evidence>
<dbReference type="Proteomes" id="UP000319769">
    <property type="component" value="Unassembled WGS sequence"/>
</dbReference>
<accession>A0A5N0UNH8</accession>
<evidence type="ECO:0000256" key="3">
    <source>
        <dbReference type="PROSITE-ProRule" id="PRU10038"/>
    </source>
</evidence>
<protein>
    <submittedName>
        <fullName evidence="5">Alpha/beta hydrolase</fullName>
    </submittedName>
</protein>
<evidence type="ECO:0000313" key="5">
    <source>
        <dbReference type="EMBL" id="KAA9149651.1"/>
    </source>
</evidence>
<dbReference type="InterPro" id="IPR013094">
    <property type="entry name" value="AB_hydrolase_3"/>
</dbReference>
<dbReference type="EMBL" id="VMNW02000136">
    <property type="protein sequence ID" value="KAA9149651.1"/>
    <property type="molecule type" value="Genomic_DNA"/>
</dbReference>
<dbReference type="PROSITE" id="PS01174">
    <property type="entry name" value="LIPASE_GDXG_SER"/>
    <property type="match status" value="1"/>
</dbReference>
<dbReference type="InterPro" id="IPR029058">
    <property type="entry name" value="AB_hydrolase_fold"/>
</dbReference>
<dbReference type="Gene3D" id="3.40.50.1820">
    <property type="entry name" value="alpha/beta hydrolase"/>
    <property type="match status" value="1"/>
</dbReference>
<dbReference type="AlphaFoldDB" id="A0A5N0UNH8"/>
<evidence type="ECO:0000313" key="6">
    <source>
        <dbReference type="Proteomes" id="UP000319769"/>
    </source>
</evidence>
<dbReference type="GO" id="GO:0004806">
    <property type="term" value="F:triacylglycerol lipase activity"/>
    <property type="evidence" value="ECO:0007669"/>
    <property type="project" value="TreeGrafter"/>
</dbReference>
<keyword evidence="2 5" id="KW-0378">Hydrolase</keyword>
<dbReference type="OrthoDB" id="128186at2"/>
<sequence>MPSAAMNELIDRFRAVRDAPAGQEPPPLEEIRAAFAPAGRIHPVPEDVRVEEVDAGGVPAHWLTAPGVDAGKVLVYVHGGGFMVGSLRSHAELAARLGRAAGARVLLPEYRLAPEHPFPAAPEDVRTVWQWVRAQGVPASSIVLAGDSAGGNLVLGLLIALRDAGEELPAAAALLSPGTDCTGESFTDTDDPIFTVERLRALVAPYVGDADPRDPLVSPLYADLTGLPQLLVQVGTAELLLANSELFAEAATAAGVDVTLHVEEGAPHVYPIMLGTPEAEAATAQAAEFFRAAVG</sequence>
<feature type="active site" evidence="3">
    <location>
        <position position="148"/>
    </location>
</feature>
<dbReference type="InterPro" id="IPR002168">
    <property type="entry name" value="Lipase_GDXG_HIS_AS"/>
</dbReference>
<evidence type="ECO:0000256" key="2">
    <source>
        <dbReference type="ARBA" id="ARBA00022801"/>
    </source>
</evidence>
<gene>
    <name evidence="5" type="ORF">FPZ12_042855</name>
</gene>
<proteinExistence type="inferred from homology"/>
<name>A0A5N0UNH8_9PSEU</name>
<dbReference type="InterPro" id="IPR050300">
    <property type="entry name" value="GDXG_lipolytic_enzyme"/>
</dbReference>
<dbReference type="PANTHER" id="PTHR48081">
    <property type="entry name" value="AB HYDROLASE SUPERFAMILY PROTEIN C4A8.06C"/>
    <property type="match status" value="1"/>
</dbReference>
<evidence type="ECO:0000256" key="1">
    <source>
        <dbReference type="ARBA" id="ARBA00010515"/>
    </source>
</evidence>
<organism evidence="5 6">
    <name type="scientific">Amycolatopsis acidicola</name>
    <dbReference type="NCBI Taxonomy" id="2596893"/>
    <lineage>
        <taxon>Bacteria</taxon>
        <taxon>Bacillati</taxon>
        <taxon>Actinomycetota</taxon>
        <taxon>Actinomycetes</taxon>
        <taxon>Pseudonocardiales</taxon>
        <taxon>Pseudonocardiaceae</taxon>
        <taxon>Amycolatopsis</taxon>
    </lineage>
</organism>
<dbReference type="PANTHER" id="PTHR48081:SF30">
    <property type="entry name" value="ACETYL-HYDROLASE LIPR-RELATED"/>
    <property type="match status" value="1"/>
</dbReference>
<dbReference type="InterPro" id="IPR033140">
    <property type="entry name" value="Lipase_GDXG_put_SER_AS"/>
</dbReference>
<reference evidence="5" key="1">
    <citation type="submission" date="2019-09" db="EMBL/GenBank/DDBJ databases">
        <authorList>
            <person name="Teo W.F.A."/>
            <person name="Duangmal K."/>
        </authorList>
    </citation>
    <scope>NUCLEOTIDE SEQUENCE [LARGE SCALE GENOMIC DNA]</scope>
    <source>
        <strain evidence="5">K81G1</strain>
    </source>
</reference>
<feature type="domain" description="Alpha/beta hydrolase fold-3" evidence="4">
    <location>
        <begin position="74"/>
        <end position="270"/>
    </location>
</feature>
<dbReference type="SUPFAM" id="SSF53474">
    <property type="entry name" value="alpha/beta-Hydrolases"/>
    <property type="match status" value="1"/>
</dbReference>
<comment type="caution">
    <text evidence="5">The sequence shown here is derived from an EMBL/GenBank/DDBJ whole genome shotgun (WGS) entry which is preliminary data.</text>
</comment>
<dbReference type="Pfam" id="PF07859">
    <property type="entry name" value="Abhydrolase_3"/>
    <property type="match status" value="1"/>
</dbReference>
<keyword evidence="6" id="KW-1185">Reference proteome</keyword>